<sequence>MCLSMMAPQIHNASTSITTATPPPPPDHSVGAFFCLSKFRVLAITFLVLGVLFLISGALFLTLGISGLSAAISFGLGIGLSALGGVLVVSGLLCLLAKREVPTVRPEEIPEGVSVAPSEEPALQATQKTLAQLPKELDQLDRYIQEVVSCLGKLKDLRCEDQGLLKDAKEKLQVFDFVWKDMMTEFVELQQIMDQEGWYLKCLIQEMRDIGSTLFMSQVSLFKLWEWLGYLPSGDVRGERLKKSAREVVDRFMRRICDTRKVAMTFDRNAYGVAKTAFEKAFGALETCVYKSMTESYREAFCEYKKTKILRDEEKILRICYLELRR</sequence>
<organism evidence="2">
    <name type="scientific">Chlamydia pneumoniae</name>
    <name type="common">Chlamydophila pneumoniae</name>
    <dbReference type="NCBI Taxonomy" id="83558"/>
    <lineage>
        <taxon>Bacteria</taxon>
        <taxon>Pseudomonadati</taxon>
        <taxon>Chlamydiota</taxon>
        <taxon>Chlamydiia</taxon>
        <taxon>Chlamydiales</taxon>
        <taxon>Chlamydiaceae</taxon>
        <taxon>Chlamydia/Chlamydophila group</taxon>
        <taxon>Chlamydia</taxon>
    </lineage>
</organism>
<protein>
    <submittedName>
        <fullName evidence="2">Hb4</fullName>
    </submittedName>
</protein>
<accession>A0A0F7YT01</accession>
<keyword evidence="1" id="KW-1133">Transmembrane helix</keyword>
<name>A0A0F7YT01_CHLPN</name>
<evidence type="ECO:0000256" key="1">
    <source>
        <dbReference type="SAM" id="Phobius"/>
    </source>
</evidence>
<dbReference type="EMBL" id="LN849057">
    <property type="protein sequence ID" value="CRI73750.1"/>
    <property type="molecule type" value="Genomic_DNA"/>
</dbReference>
<reference evidence="2" key="1">
    <citation type="submission" date="2015-05" db="EMBL/GenBank/DDBJ databases">
        <authorList>
            <person name="Rattei Thomas"/>
        </authorList>
    </citation>
    <scope>NUCLEOTIDE SEQUENCE</scope>
    <source>
        <strain evidence="2">YK41</strain>
    </source>
</reference>
<feature type="transmembrane region" description="Helical" evidence="1">
    <location>
        <begin position="71"/>
        <end position="96"/>
    </location>
</feature>
<keyword evidence="1" id="KW-0472">Membrane</keyword>
<keyword evidence="1" id="KW-0812">Transmembrane</keyword>
<evidence type="ECO:0000313" key="2">
    <source>
        <dbReference type="EMBL" id="CRI73750.1"/>
    </source>
</evidence>
<feature type="transmembrane region" description="Helical" evidence="1">
    <location>
        <begin position="41"/>
        <end position="65"/>
    </location>
</feature>
<dbReference type="AlphaFoldDB" id="A0A0F7YT01"/>
<gene>
    <name evidence="2" type="ORF">BN1224_YK41_CF_00020</name>
</gene>
<proteinExistence type="predicted"/>